<dbReference type="Pfam" id="PF00078">
    <property type="entry name" value="RVT_1"/>
    <property type="match status" value="1"/>
</dbReference>
<gene>
    <name evidence="3" type="ORF">PACLA_8A036079</name>
</gene>
<dbReference type="GO" id="GO:0003824">
    <property type="term" value="F:catalytic activity"/>
    <property type="evidence" value="ECO:0007669"/>
    <property type="project" value="InterPro"/>
</dbReference>
<feature type="domain" description="Reverse transcriptase" evidence="1">
    <location>
        <begin position="456"/>
        <end position="564"/>
    </location>
</feature>
<dbReference type="AlphaFoldDB" id="A0A6S7FXM2"/>
<reference evidence="3" key="1">
    <citation type="submission" date="2020-04" db="EMBL/GenBank/DDBJ databases">
        <authorList>
            <person name="Alioto T."/>
            <person name="Alioto T."/>
            <person name="Gomez Garrido J."/>
        </authorList>
    </citation>
    <scope>NUCLEOTIDE SEQUENCE</scope>
    <source>
        <strain evidence="3">A484AB</strain>
    </source>
</reference>
<evidence type="ECO:0000313" key="3">
    <source>
        <dbReference type="EMBL" id="CAB3984974.1"/>
    </source>
</evidence>
<dbReference type="InterPro" id="IPR005135">
    <property type="entry name" value="Endo/exonuclease/phosphatase"/>
</dbReference>
<dbReference type="SUPFAM" id="SSF56219">
    <property type="entry name" value="DNase I-like"/>
    <property type="match status" value="1"/>
</dbReference>
<dbReference type="CDD" id="cd01650">
    <property type="entry name" value="RT_nLTR_like"/>
    <property type="match status" value="1"/>
</dbReference>
<dbReference type="PANTHER" id="PTHR33395">
    <property type="entry name" value="TRANSCRIPTASE, PUTATIVE-RELATED-RELATED"/>
    <property type="match status" value="1"/>
</dbReference>
<protein>
    <submittedName>
        <fullName evidence="3">Uncharacterized protein</fullName>
    </submittedName>
</protein>
<dbReference type="InterPro" id="IPR036691">
    <property type="entry name" value="Endo/exonu/phosph_ase_sf"/>
</dbReference>
<name>A0A6S7FXM2_PARCT</name>
<dbReference type="Gene3D" id="3.60.10.10">
    <property type="entry name" value="Endonuclease/exonuclease/phosphatase"/>
    <property type="match status" value="1"/>
</dbReference>
<dbReference type="InterPro" id="IPR000477">
    <property type="entry name" value="RT_dom"/>
</dbReference>
<dbReference type="GO" id="GO:0031012">
    <property type="term" value="C:extracellular matrix"/>
    <property type="evidence" value="ECO:0007669"/>
    <property type="project" value="TreeGrafter"/>
</dbReference>
<keyword evidence="4" id="KW-1185">Reference proteome</keyword>
<dbReference type="PANTHER" id="PTHR33395:SF22">
    <property type="entry name" value="REVERSE TRANSCRIPTASE DOMAIN-CONTAINING PROTEIN"/>
    <property type="match status" value="1"/>
</dbReference>
<evidence type="ECO:0000259" key="2">
    <source>
        <dbReference type="Pfam" id="PF14529"/>
    </source>
</evidence>
<dbReference type="OrthoDB" id="5990125at2759"/>
<accession>A0A6S7FXM2</accession>
<evidence type="ECO:0000313" key="4">
    <source>
        <dbReference type="Proteomes" id="UP001152795"/>
    </source>
</evidence>
<dbReference type="Pfam" id="PF14529">
    <property type="entry name" value="Exo_endo_phos_2"/>
    <property type="match status" value="1"/>
</dbReference>
<evidence type="ECO:0000259" key="1">
    <source>
        <dbReference type="Pfam" id="PF00078"/>
    </source>
</evidence>
<comment type="caution">
    <text evidence="3">The sequence shown here is derived from an EMBL/GenBank/DDBJ whole genome shotgun (WGS) entry which is preliminary data.</text>
</comment>
<organism evidence="3 4">
    <name type="scientific">Paramuricea clavata</name>
    <name type="common">Red gorgonian</name>
    <name type="synonym">Violescent sea-whip</name>
    <dbReference type="NCBI Taxonomy" id="317549"/>
    <lineage>
        <taxon>Eukaryota</taxon>
        <taxon>Metazoa</taxon>
        <taxon>Cnidaria</taxon>
        <taxon>Anthozoa</taxon>
        <taxon>Octocorallia</taxon>
        <taxon>Malacalcyonacea</taxon>
        <taxon>Plexauridae</taxon>
        <taxon>Paramuricea</taxon>
    </lineage>
</organism>
<proteinExistence type="predicted"/>
<dbReference type="EMBL" id="CACRXK020000810">
    <property type="protein sequence ID" value="CAB3984974.1"/>
    <property type="molecule type" value="Genomic_DNA"/>
</dbReference>
<sequence length="711" mass="81071">MVVVELVTNGKPLLLYIFYRPPGSTSEILFQLNSSLKSTRESSRLVVVGDFNIPSVNWSIDESAPINTGGHAAGENLCDVVGDNFLHHFIKGPTHINGNKLDLLLSNCPEIVENVITFTPGQVFPTDHHAVEFSIKLKFKRCEPVPRKVFDFNRGNFDELRSSLLRILPDFAMSTDSIDDCWLKWKKLFLDAVGKFVPTRTIKDKKCPPWIDGEVRHFIRKKYDALRKFRKDRSDIRKQNLRELSQKVKYLIRAKHREYLKKIEGSFKDNPKLFWSYHKAILHHHGKSTSKITHNGKTATTQAGKAELFNSYFSSVFRPPSSQQDIDNRNLLDYPPPEVLLSELTVTVEDVTNYLNALDITKASGPDEIPARLLKTCSNEIAPSLCSLFNRSLETARLPSEWKMANITSVHKKDSLEPAINYRPISLLCIINKVLERLVGNGLRAQVKHLITTLQHDYLHQRFQRVVVDGAVSDWEHVTSGVPQGSILGPMLFVIFINDLPDVVPDCISTGLYADDTKLYRNVSTIGDCKKLQDALTELSSWSYQNNMNFNASKCKVLSITRKVNPLHFQYHMDSTKLLRVNEEKDLGVIITENLSWESHLTCICAKANKLLGLLKRSCISIIDSSVRKTLYLTLVRSKLSYATEVWSPASSLLKQKAEKIQRRATRWILRVKAGELSYKERLQQLDMLPLAYDREFYIAIVFQTIPQDEV</sequence>
<dbReference type="Proteomes" id="UP001152795">
    <property type="component" value="Unassembled WGS sequence"/>
</dbReference>
<feature type="domain" description="Endonuclease/exonuclease/phosphatase" evidence="2">
    <location>
        <begin position="16"/>
        <end position="130"/>
    </location>
</feature>